<evidence type="ECO:0000259" key="2">
    <source>
        <dbReference type="Pfam" id="PF09722"/>
    </source>
</evidence>
<dbReference type="GO" id="GO:0003677">
    <property type="term" value="F:DNA binding"/>
    <property type="evidence" value="ECO:0007669"/>
    <property type="project" value="InterPro"/>
</dbReference>
<dbReference type="Pfam" id="PF09722">
    <property type="entry name" value="Xre_MbcA_ParS_C"/>
    <property type="match status" value="1"/>
</dbReference>
<dbReference type="NCBIfam" id="TIGR02293">
    <property type="entry name" value="TAS_TIGR02293"/>
    <property type="match status" value="1"/>
</dbReference>
<dbReference type="EMBL" id="CP007035">
    <property type="protein sequence ID" value="AHF16608.1"/>
    <property type="molecule type" value="Genomic_DNA"/>
</dbReference>
<reference evidence="4 5" key="1">
    <citation type="submission" date="2013-12" db="EMBL/GenBank/DDBJ databases">
        <authorList>
            <consortium name="DOE Joint Genome Institute"/>
            <person name="Eisen J."/>
            <person name="Huntemann M."/>
            <person name="Han J."/>
            <person name="Chen A."/>
            <person name="Kyrpides N."/>
            <person name="Mavromatis K."/>
            <person name="Markowitz V."/>
            <person name="Palaniappan K."/>
            <person name="Ivanova N."/>
            <person name="Schaumberg A."/>
            <person name="Pati A."/>
            <person name="Liolios K."/>
            <person name="Nordberg H.P."/>
            <person name="Cantor M.N."/>
            <person name="Hua S.X."/>
            <person name="Woyke T."/>
        </authorList>
    </citation>
    <scope>NUCLEOTIDE SEQUENCE [LARGE SCALE GENOMIC DNA]</scope>
    <source>
        <strain evidence="5">DSM 19437</strain>
    </source>
</reference>
<sequence>MAVILGQINKMKSPRQKRKSPKEQPANVLQEPAVAYGIAQSRQVRNSLSLMGLADIAAYKTIQSTTDFIERIREGLPKKALDHLSEIAGLTDIEMAGIIHTSDRTLRRYAASQKLNAEQSERIIELARLYTRGADVFDDIESFKIWMATPVDALGGKKPKVFLDTSMGIELLMEELGRIEQGIFA</sequence>
<evidence type="ECO:0000313" key="4">
    <source>
        <dbReference type="EMBL" id="AHF16608.1"/>
    </source>
</evidence>
<feature type="region of interest" description="Disordered" evidence="1">
    <location>
        <begin position="1"/>
        <end position="26"/>
    </location>
</feature>
<keyword evidence="5" id="KW-1185">Reference proteome</keyword>
<dbReference type="AlphaFoldDB" id="W0F467"/>
<organism evidence="4 5">
    <name type="scientific">Niabella soli DSM 19437</name>
    <dbReference type="NCBI Taxonomy" id="929713"/>
    <lineage>
        <taxon>Bacteria</taxon>
        <taxon>Pseudomonadati</taxon>
        <taxon>Bacteroidota</taxon>
        <taxon>Chitinophagia</taxon>
        <taxon>Chitinophagales</taxon>
        <taxon>Chitinophagaceae</taxon>
        <taxon>Niabella</taxon>
    </lineage>
</organism>
<dbReference type="InterPro" id="IPR046847">
    <property type="entry name" value="Xre-like_HTH"/>
</dbReference>
<evidence type="ECO:0000313" key="5">
    <source>
        <dbReference type="Proteomes" id="UP000003586"/>
    </source>
</evidence>
<evidence type="ECO:0000259" key="3">
    <source>
        <dbReference type="Pfam" id="PF20432"/>
    </source>
</evidence>
<dbReference type="Proteomes" id="UP000003586">
    <property type="component" value="Chromosome"/>
</dbReference>
<dbReference type="KEGG" id="nso:NIASO_18380"/>
<dbReference type="Pfam" id="PF20432">
    <property type="entry name" value="Xre-like-HTH"/>
    <property type="match status" value="1"/>
</dbReference>
<accession>W0F467</accession>
<proteinExistence type="predicted"/>
<dbReference type="InterPro" id="IPR024467">
    <property type="entry name" value="Xre/MbcA/ParS-like_toxin-bd"/>
</dbReference>
<feature type="domain" description="Antitoxin Xre/MbcA/ParS-like toxin-binding" evidence="2">
    <location>
        <begin position="133"/>
        <end position="182"/>
    </location>
</feature>
<dbReference type="RefSeq" id="WP_025299091.1">
    <property type="nucleotide sequence ID" value="NZ_CP007035.1"/>
</dbReference>
<dbReference type="HOGENOM" id="CLU_109353_4_0_10"/>
<feature type="domain" description="Antitoxin Xre-like helix-turn-helix" evidence="3">
    <location>
        <begin position="67"/>
        <end position="128"/>
    </location>
</feature>
<dbReference type="InterPro" id="IPR011979">
    <property type="entry name" value="Antitox_Xre"/>
</dbReference>
<protein>
    <submittedName>
        <fullName evidence="4">Uncharacterized protein</fullName>
    </submittedName>
</protein>
<dbReference type="OrthoDB" id="5770459at2"/>
<evidence type="ECO:0000256" key="1">
    <source>
        <dbReference type="SAM" id="MobiDB-lite"/>
    </source>
</evidence>
<dbReference type="STRING" id="929713.NIASO_18380"/>
<name>W0F467_9BACT</name>
<gene>
    <name evidence="4" type="ORF">NIASO_18380</name>
</gene>
<dbReference type="eggNOG" id="COG5642">
    <property type="taxonomic scope" value="Bacteria"/>
</dbReference>